<sequence length="317" mass="34974">MSHTIAISPLASLLSIETTFGALLMGTFASLILYGLATNQTYRYYRCYPADKAGLKVIVGSLWVFDTLHTIFCIHVCHHYFVENYSNPLALLQSVWSLSATIGVGAIITIIANGFYARRIYIMGNKNIFITGITIILPLFQLGLAFDIDWMILAATGISAIHTSLLDYPSFSWIIIWGLASAAVTDVVLTITITYFLHQSRTGFDKTDTLIDKLMAYAVSTGFITSMTGVACLICVAVMPTKLIYMSIHFVLKKRESQSAEFTIPLLTVSEVYSNSLLVWLNSRKSSSTQHTVYQVGSFDFKSTKNSDPTSSTSIVV</sequence>
<evidence type="ECO:0000313" key="3">
    <source>
        <dbReference type="EMBL" id="TFK31581.1"/>
    </source>
</evidence>
<accession>A0A5C3LS29</accession>
<gene>
    <name evidence="3" type="ORF">BDQ12DRAFT_739924</name>
</gene>
<organism evidence="3 4">
    <name type="scientific">Crucibulum laeve</name>
    <dbReference type="NCBI Taxonomy" id="68775"/>
    <lineage>
        <taxon>Eukaryota</taxon>
        <taxon>Fungi</taxon>
        <taxon>Dikarya</taxon>
        <taxon>Basidiomycota</taxon>
        <taxon>Agaricomycotina</taxon>
        <taxon>Agaricomycetes</taxon>
        <taxon>Agaricomycetidae</taxon>
        <taxon>Agaricales</taxon>
        <taxon>Agaricineae</taxon>
        <taxon>Nidulariaceae</taxon>
        <taxon>Crucibulum</taxon>
    </lineage>
</organism>
<dbReference type="STRING" id="68775.A0A5C3LS29"/>
<dbReference type="InterPro" id="IPR045339">
    <property type="entry name" value="DUF6534"/>
</dbReference>
<dbReference type="PANTHER" id="PTHR40465">
    <property type="entry name" value="CHROMOSOME 1, WHOLE GENOME SHOTGUN SEQUENCE"/>
    <property type="match status" value="1"/>
</dbReference>
<feature type="transmembrane region" description="Helical" evidence="1">
    <location>
        <begin position="20"/>
        <end position="37"/>
    </location>
</feature>
<feature type="transmembrane region" description="Helical" evidence="1">
    <location>
        <begin position="94"/>
        <end position="116"/>
    </location>
</feature>
<proteinExistence type="predicted"/>
<feature type="transmembrane region" description="Helical" evidence="1">
    <location>
        <begin position="175"/>
        <end position="197"/>
    </location>
</feature>
<name>A0A5C3LS29_9AGAR</name>
<feature type="transmembrane region" description="Helical" evidence="1">
    <location>
        <begin position="128"/>
        <end position="144"/>
    </location>
</feature>
<dbReference type="EMBL" id="ML213731">
    <property type="protein sequence ID" value="TFK31581.1"/>
    <property type="molecule type" value="Genomic_DNA"/>
</dbReference>
<protein>
    <recommendedName>
        <fullName evidence="2">DUF6534 domain-containing protein</fullName>
    </recommendedName>
</protein>
<keyword evidence="1" id="KW-0472">Membrane</keyword>
<dbReference type="PANTHER" id="PTHR40465:SF1">
    <property type="entry name" value="DUF6534 DOMAIN-CONTAINING PROTEIN"/>
    <property type="match status" value="1"/>
</dbReference>
<dbReference type="Proteomes" id="UP000308652">
    <property type="component" value="Unassembled WGS sequence"/>
</dbReference>
<keyword evidence="4" id="KW-1185">Reference proteome</keyword>
<evidence type="ECO:0000313" key="4">
    <source>
        <dbReference type="Proteomes" id="UP000308652"/>
    </source>
</evidence>
<evidence type="ECO:0000259" key="2">
    <source>
        <dbReference type="Pfam" id="PF20152"/>
    </source>
</evidence>
<feature type="transmembrane region" description="Helical" evidence="1">
    <location>
        <begin position="57"/>
        <end position="82"/>
    </location>
</feature>
<keyword evidence="1" id="KW-0812">Transmembrane</keyword>
<feature type="transmembrane region" description="Helical" evidence="1">
    <location>
        <begin position="217"/>
        <end position="245"/>
    </location>
</feature>
<dbReference type="AlphaFoldDB" id="A0A5C3LS29"/>
<dbReference type="OrthoDB" id="2738831at2759"/>
<reference evidence="3 4" key="1">
    <citation type="journal article" date="2019" name="Nat. Ecol. Evol.">
        <title>Megaphylogeny resolves global patterns of mushroom evolution.</title>
        <authorList>
            <person name="Varga T."/>
            <person name="Krizsan K."/>
            <person name="Foldi C."/>
            <person name="Dima B."/>
            <person name="Sanchez-Garcia M."/>
            <person name="Sanchez-Ramirez S."/>
            <person name="Szollosi G.J."/>
            <person name="Szarkandi J.G."/>
            <person name="Papp V."/>
            <person name="Albert L."/>
            <person name="Andreopoulos W."/>
            <person name="Angelini C."/>
            <person name="Antonin V."/>
            <person name="Barry K.W."/>
            <person name="Bougher N.L."/>
            <person name="Buchanan P."/>
            <person name="Buyck B."/>
            <person name="Bense V."/>
            <person name="Catcheside P."/>
            <person name="Chovatia M."/>
            <person name="Cooper J."/>
            <person name="Damon W."/>
            <person name="Desjardin D."/>
            <person name="Finy P."/>
            <person name="Geml J."/>
            <person name="Haridas S."/>
            <person name="Hughes K."/>
            <person name="Justo A."/>
            <person name="Karasinski D."/>
            <person name="Kautmanova I."/>
            <person name="Kiss B."/>
            <person name="Kocsube S."/>
            <person name="Kotiranta H."/>
            <person name="LaButti K.M."/>
            <person name="Lechner B.E."/>
            <person name="Liimatainen K."/>
            <person name="Lipzen A."/>
            <person name="Lukacs Z."/>
            <person name="Mihaltcheva S."/>
            <person name="Morgado L.N."/>
            <person name="Niskanen T."/>
            <person name="Noordeloos M.E."/>
            <person name="Ohm R.A."/>
            <person name="Ortiz-Santana B."/>
            <person name="Ovrebo C."/>
            <person name="Racz N."/>
            <person name="Riley R."/>
            <person name="Savchenko A."/>
            <person name="Shiryaev A."/>
            <person name="Soop K."/>
            <person name="Spirin V."/>
            <person name="Szebenyi C."/>
            <person name="Tomsovsky M."/>
            <person name="Tulloss R.E."/>
            <person name="Uehling J."/>
            <person name="Grigoriev I.V."/>
            <person name="Vagvolgyi C."/>
            <person name="Papp T."/>
            <person name="Martin F.M."/>
            <person name="Miettinen O."/>
            <person name="Hibbett D.S."/>
            <person name="Nagy L.G."/>
        </authorList>
    </citation>
    <scope>NUCLEOTIDE SEQUENCE [LARGE SCALE GENOMIC DNA]</scope>
    <source>
        <strain evidence="3 4">CBS 166.37</strain>
    </source>
</reference>
<feature type="domain" description="DUF6534" evidence="2">
    <location>
        <begin position="182"/>
        <end position="286"/>
    </location>
</feature>
<keyword evidence="1" id="KW-1133">Transmembrane helix</keyword>
<dbReference type="Pfam" id="PF20152">
    <property type="entry name" value="DUF6534"/>
    <property type="match status" value="1"/>
</dbReference>
<evidence type="ECO:0000256" key="1">
    <source>
        <dbReference type="SAM" id="Phobius"/>
    </source>
</evidence>